<keyword evidence="6 15" id="KW-0808">Transferase</keyword>
<dbReference type="FunFam" id="3.40.640.10:FF:000006">
    <property type="entry name" value="5-aminolevulinate synthase, mitochondrial"/>
    <property type="match status" value="1"/>
</dbReference>
<feature type="domain" description="Aminotransferase class I/classII large" evidence="16">
    <location>
        <begin position="47"/>
        <end position="391"/>
    </location>
</feature>
<dbReference type="InterPro" id="IPR015422">
    <property type="entry name" value="PyrdxlP-dep_Trfase_small"/>
</dbReference>
<dbReference type="InterPro" id="IPR015424">
    <property type="entry name" value="PyrdxlP-dep_Trfase"/>
</dbReference>
<evidence type="ECO:0000256" key="11">
    <source>
        <dbReference type="ARBA" id="ARBA00031945"/>
    </source>
</evidence>
<comment type="similarity">
    <text evidence="3 14">Belongs to the class-II pyridoxal-phosphate-dependent aminotransferase family.</text>
</comment>
<keyword evidence="18" id="KW-1185">Reference proteome</keyword>
<reference evidence="17 18" key="1">
    <citation type="submission" date="2016-10" db="EMBL/GenBank/DDBJ databases">
        <title>Genome sequence of Planktotalea frisia SH6-1.</title>
        <authorList>
            <person name="Poehlein A."/>
            <person name="Bakenhus I."/>
            <person name="Voget S."/>
            <person name="Brinkhoff T."/>
            <person name="Simon M."/>
        </authorList>
    </citation>
    <scope>NUCLEOTIDE SEQUENCE [LARGE SCALE GENOMIC DNA]</scope>
    <source>
        <strain evidence="17 18">SH6-1</strain>
    </source>
</reference>
<evidence type="ECO:0000256" key="5">
    <source>
        <dbReference type="ARBA" id="ARBA00013257"/>
    </source>
</evidence>
<comment type="caution">
    <text evidence="17">The sequence shown here is derived from an EMBL/GenBank/DDBJ whole genome shotgun (WGS) entry which is preliminary data.</text>
</comment>
<comment type="pathway">
    <text evidence="2 15">Porphyrin-containing compound metabolism; protoporphyrin-IX biosynthesis; 5-aminolevulinate from glycine: step 1/1.</text>
</comment>
<evidence type="ECO:0000256" key="9">
    <source>
        <dbReference type="ARBA" id="ARBA00023315"/>
    </source>
</evidence>
<dbReference type="InterPro" id="IPR001917">
    <property type="entry name" value="Aminotrans_II_pyridoxalP_BS"/>
</dbReference>
<comment type="catalytic activity">
    <reaction evidence="13 15">
        <text>succinyl-CoA + glycine + H(+) = 5-aminolevulinate + CO2 + CoA</text>
        <dbReference type="Rhea" id="RHEA:12921"/>
        <dbReference type="ChEBI" id="CHEBI:15378"/>
        <dbReference type="ChEBI" id="CHEBI:16526"/>
        <dbReference type="ChEBI" id="CHEBI:57287"/>
        <dbReference type="ChEBI" id="CHEBI:57292"/>
        <dbReference type="ChEBI" id="CHEBI:57305"/>
        <dbReference type="ChEBI" id="CHEBI:356416"/>
        <dbReference type="EC" id="2.3.1.37"/>
    </reaction>
</comment>
<evidence type="ECO:0000256" key="2">
    <source>
        <dbReference type="ARBA" id="ARBA00005029"/>
    </source>
</evidence>
<keyword evidence="8 15" id="KW-0350">Heme biosynthesis</keyword>
<dbReference type="STRING" id="696762.PFRI_19300"/>
<evidence type="ECO:0000256" key="6">
    <source>
        <dbReference type="ARBA" id="ARBA00022679"/>
    </source>
</evidence>
<evidence type="ECO:0000256" key="1">
    <source>
        <dbReference type="ARBA" id="ARBA00001933"/>
    </source>
</evidence>
<dbReference type="Gene3D" id="3.90.1150.10">
    <property type="entry name" value="Aspartate Aminotransferase, domain 1"/>
    <property type="match status" value="1"/>
</dbReference>
<dbReference type="SUPFAM" id="SSF53383">
    <property type="entry name" value="PLP-dependent transferases"/>
    <property type="match status" value="1"/>
</dbReference>
<evidence type="ECO:0000256" key="15">
    <source>
        <dbReference type="RuleBase" id="RU910713"/>
    </source>
</evidence>
<evidence type="ECO:0000313" key="17">
    <source>
        <dbReference type="EMBL" id="OJI93869.1"/>
    </source>
</evidence>
<dbReference type="InterPro" id="IPR015421">
    <property type="entry name" value="PyrdxlP-dep_Trfase_major"/>
</dbReference>
<gene>
    <name evidence="17" type="primary">hemA_2</name>
    <name evidence="17" type="ORF">PFRI_19300</name>
</gene>
<sequence>MNFDALFQNQLDTLKEEGNYRYFAELERKCGKFPHAANHQEDGEVRDVTVWCSNDYLGMGQNPLVIDAMCEAVQRTGTGAGGTRNISGTNHDHLLLERELADLHNKEAALLFTSGYVSNWAALSTLGSRLKDCIILSDSGNHASMIEGIRHSRAQKVIWEHNNVADLEEKLQALPANAPKIIAFESVYSMDGDIAPIREIVEVAEKYGAMTYLDEVHAVGLYGPRGGGVAEQEGLMDRITLLEGTLGKAYGVVGGFITGSAALCDFIRSFASGFIFTTALPPAVAAAARASIRHLKESDTERTQHRAQVAKLRAGLDRAGIPHLMNKSHIIPVMIKDPVKTKMLADYLMDEWGIYVQPINYPTVPKGTERLRFTPSPLHSDADIDHLVAALSSLWKQCAIAHAVA</sequence>
<protein>
    <recommendedName>
        <fullName evidence="5 15">5-aminolevulinate synthase</fullName>
        <ecNumber evidence="5 15">2.3.1.37</ecNumber>
    </recommendedName>
    <alternativeName>
        <fullName evidence="10 15">5-aminolevulinic acid synthase</fullName>
    </alternativeName>
    <alternativeName>
        <fullName evidence="11 15">Delta-ALA synthase</fullName>
    </alternativeName>
    <alternativeName>
        <fullName evidence="12 15">Delta-aminolevulinate synthase</fullName>
    </alternativeName>
</protein>
<dbReference type="UniPathway" id="UPA00251">
    <property type="reaction ID" value="UER00375"/>
</dbReference>
<dbReference type="OrthoDB" id="9807157at2"/>
<dbReference type="InterPro" id="IPR010961">
    <property type="entry name" value="4pyrrol_synth_NH2levulA_synth"/>
</dbReference>
<dbReference type="InterPro" id="IPR050087">
    <property type="entry name" value="AON_synthase_class-II"/>
</dbReference>
<dbReference type="PROSITE" id="PS00599">
    <property type="entry name" value="AA_TRANSFER_CLASS_2"/>
    <property type="match status" value="1"/>
</dbReference>
<dbReference type="GO" id="GO:0003870">
    <property type="term" value="F:5-aminolevulinate synthase activity"/>
    <property type="evidence" value="ECO:0007669"/>
    <property type="project" value="UniProtKB-EC"/>
</dbReference>
<dbReference type="NCBIfam" id="TIGR01821">
    <property type="entry name" value="5aminolev_synth"/>
    <property type="match status" value="1"/>
</dbReference>
<evidence type="ECO:0000256" key="14">
    <source>
        <dbReference type="RuleBase" id="RU003693"/>
    </source>
</evidence>
<dbReference type="CDD" id="cd06454">
    <property type="entry name" value="KBL_like"/>
    <property type="match status" value="1"/>
</dbReference>
<evidence type="ECO:0000259" key="16">
    <source>
        <dbReference type="Pfam" id="PF00155"/>
    </source>
</evidence>
<dbReference type="EC" id="2.3.1.37" evidence="5 15"/>
<evidence type="ECO:0000256" key="4">
    <source>
        <dbReference type="ARBA" id="ARBA00011738"/>
    </source>
</evidence>
<evidence type="ECO:0000256" key="13">
    <source>
        <dbReference type="ARBA" id="ARBA00047654"/>
    </source>
</evidence>
<evidence type="ECO:0000256" key="10">
    <source>
        <dbReference type="ARBA" id="ARBA00031691"/>
    </source>
</evidence>
<proteinExistence type="inferred from homology"/>
<evidence type="ECO:0000256" key="3">
    <source>
        <dbReference type="ARBA" id="ARBA00008392"/>
    </source>
</evidence>
<dbReference type="Pfam" id="PF00155">
    <property type="entry name" value="Aminotran_1_2"/>
    <property type="match status" value="1"/>
</dbReference>
<dbReference type="PANTHER" id="PTHR13693:SF102">
    <property type="entry name" value="2-AMINO-3-KETOBUTYRATE COENZYME A LIGASE, MITOCHONDRIAL"/>
    <property type="match status" value="1"/>
</dbReference>
<evidence type="ECO:0000256" key="12">
    <source>
        <dbReference type="ARBA" id="ARBA00032773"/>
    </source>
</evidence>
<dbReference type="EMBL" id="MLCB01000129">
    <property type="protein sequence ID" value="OJI93869.1"/>
    <property type="molecule type" value="Genomic_DNA"/>
</dbReference>
<evidence type="ECO:0000256" key="7">
    <source>
        <dbReference type="ARBA" id="ARBA00022898"/>
    </source>
</evidence>
<dbReference type="AlphaFoldDB" id="A0A1L9NX90"/>
<dbReference type="InterPro" id="IPR004839">
    <property type="entry name" value="Aminotransferase_I/II_large"/>
</dbReference>
<dbReference type="GO" id="GO:0006782">
    <property type="term" value="P:protoporphyrinogen IX biosynthetic process"/>
    <property type="evidence" value="ECO:0007669"/>
    <property type="project" value="UniProtKB-UniRule"/>
</dbReference>
<organism evidence="17 18">
    <name type="scientific">Planktotalea frisia</name>
    <dbReference type="NCBI Taxonomy" id="696762"/>
    <lineage>
        <taxon>Bacteria</taxon>
        <taxon>Pseudomonadati</taxon>
        <taxon>Pseudomonadota</taxon>
        <taxon>Alphaproteobacteria</taxon>
        <taxon>Rhodobacterales</taxon>
        <taxon>Paracoccaceae</taxon>
        <taxon>Planktotalea</taxon>
    </lineage>
</organism>
<evidence type="ECO:0000256" key="8">
    <source>
        <dbReference type="ARBA" id="ARBA00023133"/>
    </source>
</evidence>
<keyword evidence="9 15" id="KW-0012">Acyltransferase</keyword>
<accession>A0A1L9NX90</accession>
<dbReference type="PANTHER" id="PTHR13693">
    <property type="entry name" value="CLASS II AMINOTRANSFERASE/8-AMINO-7-OXONONANOATE SYNTHASE"/>
    <property type="match status" value="1"/>
</dbReference>
<dbReference type="GO" id="GO:0030170">
    <property type="term" value="F:pyridoxal phosphate binding"/>
    <property type="evidence" value="ECO:0007669"/>
    <property type="project" value="UniProtKB-UniRule"/>
</dbReference>
<comment type="subunit">
    <text evidence="4">Homodimer.</text>
</comment>
<dbReference type="Proteomes" id="UP000184514">
    <property type="component" value="Unassembled WGS sequence"/>
</dbReference>
<dbReference type="Gene3D" id="3.40.640.10">
    <property type="entry name" value="Type I PLP-dependent aspartate aminotransferase-like (Major domain)"/>
    <property type="match status" value="1"/>
</dbReference>
<evidence type="ECO:0000313" key="18">
    <source>
        <dbReference type="Proteomes" id="UP000184514"/>
    </source>
</evidence>
<name>A0A1L9NX90_9RHOB</name>
<dbReference type="RefSeq" id="WP_072630496.1">
    <property type="nucleotide sequence ID" value="NZ_JABBAN010000132.1"/>
</dbReference>
<comment type="cofactor">
    <cofactor evidence="1 14">
        <name>pyridoxal 5'-phosphate</name>
        <dbReference type="ChEBI" id="CHEBI:597326"/>
    </cofactor>
</comment>
<keyword evidence="7 14" id="KW-0663">Pyridoxal phosphate</keyword>